<evidence type="ECO:0000256" key="6">
    <source>
        <dbReference type="SAM" id="MobiDB-lite"/>
    </source>
</evidence>
<dbReference type="PANTHER" id="PTHR13847:SF274">
    <property type="entry name" value="RIESKE 2FE-2S IRON-SULFUR PROTEIN YHFW-RELATED"/>
    <property type="match status" value="1"/>
</dbReference>
<evidence type="ECO:0000256" key="1">
    <source>
        <dbReference type="ARBA" id="ARBA00022714"/>
    </source>
</evidence>
<dbReference type="PROSITE" id="PS51296">
    <property type="entry name" value="RIESKE"/>
    <property type="match status" value="1"/>
</dbReference>
<dbReference type="Proteomes" id="UP000199025">
    <property type="component" value="Unassembled WGS sequence"/>
</dbReference>
<dbReference type="InterPro" id="IPR036188">
    <property type="entry name" value="FAD/NAD-bd_sf"/>
</dbReference>
<dbReference type="SUPFAM" id="SSF50022">
    <property type="entry name" value="ISP domain"/>
    <property type="match status" value="1"/>
</dbReference>
<organism evidence="8 9">
    <name type="scientific">Amycolatopsis sacchari</name>
    <dbReference type="NCBI Taxonomy" id="115433"/>
    <lineage>
        <taxon>Bacteria</taxon>
        <taxon>Bacillati</taxon>
        <taxon>Actinomycetota</taxon>
        <taxon>Actinomycetes</taxon>
        <taxon>Pseudonocardiales</taxon>
        <taxon>Pseudonocardiaceae</taxon>
        <taxon>Amycolatopsis</taxon>
    </lineage>
</organism>
<dbReference type="InterPro" id="IPR005805">
    <property type="entry name" value="Rieske_Fe-S_prot_C"/>
</dbReference>
<keyword evidence="5" id="KW-1015">Disulfide bond</keyword>
<dbReference type="AlphaFoldDB" id="A0A1I3VZ48"/>
<evidence type="ECO:0000259" key="7">
    <source>
        <dbReference type="PROSITE" id="PS51296"/>
    </source>
</evidence>
<dbReference type="EMBL" id="FORP01000012">
    <property type="protein sequence ID" value="SFK00472.1"/>
    <property type="molecule type" value="Genomic_DNA"/>
</dbReference>
<dbReference type="GO" id="GO:0016020">
    <property type="term" value="C:membrane"/>
    <property type="evidence" value="ECO:0007669"/>
    <property type="project" value="InterPro"/>
</dbReference>
<proteinExistence type="predicted"/>
<evidence type="ECO:0000256" key="2">
    <source>
        <dbReference type="ARBA" id="ARBA00022723"/>
    </source>
</evidence>
<keyword evidence="3" id="KW-0408">Iron</keyword>
<feature type="domain" description="Rieske" evidence="7">
    <location>
        <begin position="405"/>
        <end position="491"/>
    </location>
</feature>
<dbReference type="Gene3D" id="3.30.9.10">
    <property type="entry name" value="D-Amino Acid Oxidase, subunit A, domain 2"/>
    <property type="match status" value="1"/>
</dbReference>
<sequence length="491" mass="53006">MQLPPPLSLWVDTAPSPDRATRPLPTEVDVVVIGAGIAGLTTAYALLNAGRSVLVAEAGQVAGGVSGHTTAKVSAQHGLKYATLKSRKGTDGARQYARSQSDAIDWIERTSAELGIDCDFERRDSYVYSTRDKQVGKLKEEADAAQEAGLPATFVTDVDLPVDVVGAVRVTEQAQFHPRKWLLGLAAAIEGLGGTILEQARVQRVDERPVPTVHVRGGQVRAADVVIATHYPILDRGLYFARLEPTRDLVVTGEGDPPPGMYLDADTHHSVRGYDGLLIVGGEHYRTGEHVDVEARYETLADVATRFGVRRVTHRWSAHDMSTLDSVPYVGRYHPGTRHLWVATGFGQWGMTGGTAAGLLLDKEIRGEGSEYAGLYDPYRFDLRSSVKLAENNGQVTKHLVTDHLRAVTSGGLPSVGEGKVTRRGTQFVASYRDEDGTVRSVNARCTHLGCLVAFNNAERTWDCPCHGSRFGTDGSVVQGPATRALPPVAD</sequence>
<dbReference type="OrthoDB" id="9767869at2"/>
<keyword evidence="9" id="KW-1185">Reference proteome</keyword>
<dbReference type="Gene3D" id="3.50.50.60">
    <property type="entry name" value="FAD/NAD(P)-binding domain"/>
    <property type="match status" value="1"/>
</dbReference>
<evidence type="ECO:0000256" key="5">
    <source>
        <dbReference type="ARBA" id="ARBA00023157"/>
    </source>
</evidence>
<dbReference type="InterPro" id="IPR006076">
    <property type="entry name" value="FAD-dep_OxRdtase"/>
</dbReference>
<dbReference type="GO" id="GO:0005737">
    <property type="term" value="C:cytoplasm"/>
    <property type="evidence" value="ECO:0007669"/>
    <property type="project" value="TreeGrafter"/>
</dbReference>
<evidence type="ECO:0000256" key="4">
    <source>
        <dbReference type="ARBA" id="ARBA00023014"/>
    </source>
</evidence>
<dbReference type="PRINTS" id="PR00162">
    <property type="entry name" value="RIESKE"/>
</dbReference>
<dbReference type="InterPro" id="IPR036922">
    <property type="entry name" value="Rieske_2Fe-2S_sf"/>
</dbReference>
<reference evidence="8 9" key="1">
    <citation type="submission" date="2016-10" db="EMBL/GenBank/DDBJ databases">
        <authorList>
            <person name="de Groot N.N."/>
        </authorList>
    </citation>
    <scope>NUCLEOTIDE SEQUENCE [LARGE SCALE GENOMIC DNA]</scope>
    <source>
        <strain evidence="8 9">DSM 44468</strain>
    </source>
</reference>
<dbReference type="InterPro" id="IPR017941">
    <property type="entry name" value="Rieske_2Fe-2S"/>
</dbReference>
<evidence type="ECO:0000256" key="3">
    <source>
        <dbReference type="ARBA" id="ARBA00023004"/>
    </source>
</evidence>
<protein>
    <submittedName>
        <fullName evidence="8">Glycine/D-amino acid oxidase</fullName>
    </submittedName>
</protein>
<evidence type="ECO:0000313" key="8">
    <source>
        <dbReference type="EMBL" id="SFK00472.1"/>
    </source>
</evidence>
<gene>
    <name evidence="8" type="ORF">SAMN05421835_1127</name>
</gene>
<dbReference type="SUPFAM" id="SSF51971">
    <property type="entry name" value="Nucleotide-binding domain"/>
    <property type="match status" value="1"/>
</dbReference>
<name>A0A1I3VZ48_9PSEU</name>
<dbReference type="STRING" id="115433.SAMN05421835_1127"/>
<dbReference type="GO" id="GO:0016705">
    <property type="term" value="F:oxidoreductase activity, acting on paired donors, with incorporation or reduction of molecular oxygen"/>
    <property type="evidence" value="ECO:0007669"/>
    <property type="project" value="UniProtKB-ARBA"/>
</dbReference>
<keyword evidence="4" id="KW-0411">Iron-sulfur</keyword>
<keyword evidence="1" id="KW-0001">2Fe-2S</keyword>
<dbReference type="Gene3D" id="2.102.10.10">
    <property type="entry name" value="Rieske [2Fe-2S] iron-sulphur domain"/>
    <property type="match status" value="1"/>
</dbReference>
<dbReference type="Pfam" id="PF00355">
    <property type="entry name" value="Rieske"/>
    <property type="match status" value="1"/>
</dbReference>
<dbReference type="GO" id="GO:0046872">
    <property type="term" value="F:metal ion binding"/>
    <property type="evidence" value="ECO:0007669"/>
    <property type="project" value="UniProtKB-KW"/>
</dbReference>
<feature type="region of interest" description="Disordered" evidence="6">
    <location>
        <begin position="1"/>
        <end position="22"/>
    </location>
</feature>
<dbReference type="RefSeq" id="WP_091509915.1">
    <property type="nucleotide sequence ID" value="NZ_CBDRCA010000010.1"/>
</dbReference>
<evidence type="ECO:0000313" key="9">
    <source>
        <dbReference type="Proteomes" id="UP000199025"/>
    </source>
</evidence>
<accession>A0A1I3VZ48</accession>
<dbReference type="GO" id="GO:0051537">
    <property type="term" value="F:2 iron, 2 sulfur cluster binding"/>
    <property type="evidence" value="ECO:0007669"/>
    <property type="project" value="UniProtKB-KW"/>
</dbReference>
<dbReference type="GO" id="GO:0004497">
    <property type="term" value="F:monooxygenase activity"/>
    <property type="evidence" value="ECO:0007669"/>
    <property type="project" value="UniProtKB-ARBA"/>
</dbReference>
<dbReference type="Pfam" id="PF01266">
    <property type="entry name" value="DAO"/>
    <property type="match status" value="1"/>
</dbReference>
<keyword evidence="2" id="KW-0479">Metal-binding</keyword>
<dbReference type="PANTHER" id="PTHR13847">
    <property type="entry name" value="SARCOSINE DEHYDROGENASE-RELATED"/>
    <property type="match status" value="1"/>
</dbReference>